<dbReference type="GO" id="GO:0008270">
    <property type="term" value="F:zinc ion binding"/>
    <property type="evidence" value="ECO:0007669"/>
    <property type="project" value="UniProtKB-KW"/>
</dbReference>
<evidence type="ECO:0000256" key="8">
    <source>
        <dbReference type="SAM" id="MobiDB-lite"/>
    </source>
</evidence>
<evidence type="ECO:0000256" key="4">
    <source>
        <dbReference type="ARBA" id="ARBA00022771"/>
    </source>
</evidence>
<evidence type="ECO:0000256" key="2">
    <source>
        <dbReference type="ARBA" id="ARBA00022699"/>
    </source>
</evidence>
<dbReference type="CDD" id="cd19762">
    <property type="entry name" value="Bbox2_TRIM7-like"/>
    <property type="match status" value="1"/>
</dbReference>
<feature type="domain" description="B box-type" evidence="10">
    <location>
        <begin position="95"/>
        <end position="132"/>
    </location>
</feature>
<dbReference type="InterPro" id="IPR001870">
    <property type="entry name" value="B30.2/SPRY"/>
</dbReference>
<evidence type="ECO:0000259" key="11">
    <source>
        <dbReference type="PROSITE" id="PS50188"/>
    </source>
</evidence>
<dbReference type="InterPro" id="IPR050143">
    <property type="entry name" value="TRIM/RBCC"/>
</dbReference>
<keyword evidence="3" id="KW-0479">Metal-binding</keyword>
<protein>
    <submittedName>
        <fullName evidence="12">Finger RFP-like</fullName>
    </submittedName>
</protein>
<dbReference type="InterPro" id="IPR000315">
    <property type="entry name" value="Znf_B-box"/>
</dbReference>
<keyword evidence="5" id="KW-0862">Zinc</keyword>
<dbReference type="PROSITE" id="PS50188">
    <property type="entry name" value="B302_SPRY"/>
    <property type="match status" value="1"/>
</dbReference>
<feature type="region of interest" description="Disordered" evidence="8">
    <location>
        <begin position="314"/>
        <end position="361"/>
    </location>
</feature>
<dbReference type="SUPFAM" id="SSF49899">
    <property type="entry name" value="Concanavalin A-like lectins/glucanases"/>
    <property type="match status" value="1"/>
</dbReference>
<dbReference type="PROSITE" id="PS50089">
    <property type="entry name" value="ZF_RING_2"/>
    <property type="match status" value="1"/>
</dbReference>
<dbReference type="Pfam" id="PF00643">
    <property type="entry name" value="zf-B_box"/>
    <property type="match status" value="1"/>
</dbReference>
<keyword evidence="13" id="KW-1185">Reference proteome</keyword>
<dbReference type="SMART" id="SM00184">
    <property type="entry name" value="RING"/>
    <property type="match status" value="1"/>
</dbReference>
<dbReference type="InterPro" id="IPR006574">
    <property type="entry name" value="PRY"/>
</dbReference>
<dbReference type="InterPro" id="IPR043136">
    <property type="entry name" value="B30.2/SPRY_sf"/>
</dbReference>
<dbReference type="Pfam" id="PF13765">
    <property type="entry name" value="PRY"/>
    <property type="match status" value="1"/>
</dbReference>
<name>A0AA35JXM7_9SAUR</name>
<dbReference type="Pfam" id="PF15227">
    <property type="entry name" value="zf-C3HC4_4"/>
    <property type="match status" value="1"/>
</dbReference>
<feature type="domain" description="B30.2/SPRY" evidence="11">
    <location>
        <begin position="389"/>
        <end position="582"/>
    </location>
</feature>
<evidence type="ECO:0000256" key="7">
    <source>
        <dbReference type="PROSITE-ProRule" id="PRU00024"/>
    </source>
</evidence>
<dbReference type="Gene3D" id="3.30.160.60">
    <property type="entry name" value="Classic Zinc Finger"/>
    <property type="match status" value="1"/>
</dbReference>
<evidence type="ECO:0000259" key="10">
    <source>
        <dbReference type="PROSITE" id="PS50119"/>
    </source>
</evidence>
<evidence type="ECO:0000256" key="1">
    <source>
        <dbReference type="ARBA" id="ARBA00009651"/>
    </source>
</evidence>
<keyword evidence="2" id="KW-0528">Neurotoxin</keyword>
<reference evidence="12" key="1">
    <citation type="submission" date="2022-12" db="EMBL/GenBank/DDBJ databases">
        <authorList>
            <person name="Alioto T."/>
            <person name="Alioto T."/>
            <person name="Gomez Garrido J."/>
        </authorList>
    </citation>
    <scope>NUCLEOTIDE SEQUENCE</scope>
</reference>
<feature type="compositionally biased region" description="Polar residues" evidence="8">
    <location>
        <begin position="333"/>
        <end position="346"/>
    </location>
</feature>
<organism evidence="12 13">
    <name type="scientific">Podarcis lilfordi</name>
    <name type="common">Lilford's wall lizard</name>
    <dbReference type="NCBI Taxonomy" id="74358"/>
    <lineage>
        <taxon>Eukaryota</taxon>
        <taxon>Metazoa</taxon>
        <taxon>Chordata</taxon>
        <taxon>Craniata</taxon>
        <taxon>Vertebrata</taxon>
        <taxon>Euteleostomi</taxon>
        <taxon>Lepidosauria</taxon>
        <taxon>Squamata</taxon>
        <taxon>Bifurcata</taxon>
        <taxon>Unidentata</taxon>
        <taxon>Episquamata</taxon>
        <taxon>Laterata</taxon>
        <taxon>Lacertibaenia</taxon>
        <taxon>Lacertidae</taxon>
        <taxon>Podarcis</taxon>
    </lineage>
</organism>
<keyword evidence="2" id="KW-0800">Toxin</keyword>
<evidence type="ECO:0000313" key="13">
    <source>
        <dbReference type="Proteomes" id="UP001178461"/>
    </source>
</evidence>
<dbReference type="CDD" id="cd12888">
    <property type="entry name" value="SPRY_PRY_TRIM7_like"/>
    <property type="match status" value="1"/>
</dbReference>
<feature type="domain" description="RING-type" evidence="9">
    <location>
        <begin position="16"/>
        <end position="57"/>
    </location>
</feature>
<dbReference type="InterPro" id="IPR001841">
    <property type="entry name" value="Znf_RING"/>
</dbReference>
<dbReference type="InterPro" id="IPR003879">
    <property type="entry name" value="Butyrophylin_SPRY"/>
</dbReference>
<gene>
    <name evidence="12" type="ORF">PODLI_1B038937</name>
</gene>
<evidence type="ECO:0000256" key="6">
    <source>
        <dbReference type="ARBA" id="ARBA00034460"/>
    </source>
</evidence>
<dbReference type="CDD" id="cd16594">
    <property type="entry name" value="RING-HC_TRIM7-like_C-IV"/>
    <property type="match status" value="1"/>
</dbReference>
<dbReference type="PROSITE" id="PS00518">
    <property type="entry name" value="ZF_RING_1"/>
    <property type="match status" value="1"/>
</dbReference>
<evidence type="ECO:0000256" key="5">
    <source>
        <dbReference type="ARBA" id="ARBA00022833"/>
    </source>
</evidence>
<evidence type="ECO:0000259" key="9">
    <source>
        <dbReference type="PROSITE" id="PS50089"/>
    </source>
</evidence>
<keyword evidence="4 7" id="KW-0863">Zinc-finger</keyword>
<comment type="similarity">
    <text evidence="1">Belongs to the ohanin/vespryn family.</text>
</comment>
<dbReference type="SUPFAM" id="SSF57845">
    <property type="entry name" value="B-box zinc-binding domain"/>
    <property type="match status" value="1"/>
</dbReference>
<dbReference type="SMART" id="SM00589">
    <property type="entry name" value="PRY"/>
    <property type="match status" value="1"/>
</dbReference>
<dbReference type="InterPro" id="IPR003877">
    <property type="entry name" value="SPRY_dom"/>
</dbReference>
<proteinExistence type="inferred from homology"/>
<evidence type="ECO:0000256" key="3">
    <source>
        <dbReference type="ARBA" id="ARBA00022723"/>
    </source>
</evidence>
<dbReference type="InterPro" id="IPR017907">
    <property type="entry name" value="Znf_RING_CS"/>
</dbReference>
<sequence>MADEGPVQNLCEETTCSICLEYFTDPVIIDCGHIFCQSCITEVWGKSDQDASCPRCREPCQQRNFRPNRQLASIVEIVKKFSLQMARGAEALGRVCERHQEPLKLFCEDDQAPICVVCDKSKEHRDHKVIPKEEAFEEYQGKILHHLEFLNKQREEILSSKLKGENESQNLLKQTDMERQKIMADFQQSHQFLEEQERLLLAQLKELDDGIKSCEDQHIAKLSEEMSSIDDLIKELEEKQKQPATEFLQNMRSILERCNKNKNKTIDAIVFPPGLKEHIDKFSRMHPFLEKATKKFKESLEEVQNKADSLLLSSRTESVQQDEGRSYSRKLQRVSSGDSFQPSLRSASMREGEVRTGRQGSSLGALRRVSSVGSVMPSSTPESIQQGEMCIMREKSNSGRLGKIASVNIVLDPETANHYLILSEDRKSVRCGGERQNLPDSRKRFDPKTYVLGSERFRAVRKWWEVEVGGEKNATWAVGVARESTPRKGQVSLQPSVGIWAVGKAIVGSLYGLWAFTAPERTPLLLNHELRKIRVTLDYERGSVGFFDVEGDVLIFTFPEASFFGEEIRPFFLVGQGAELSC</sequence>
<dbReference type="Proteomes" id="UP001178461">
    <property type="component" value="Chromosome 2"/>
</dbReference>
<dbReference type="SMART" id="SM00336">
    <property type="entry name" value="BBOX"/>
    <property type="match status" value="1"/>
</dbReference>
<accession>A0AA35JXM7</accession>
<dbReference type="SUPFAM" id="SSF57850">
    <property type="entry name" value="RING/U-box"/>
    <property type="match status" value="1"/>
</dbReference>
<comment type="function">
    <text evidence="6">Neurotoxin that produces dose-dependent hypolocomotion and hyperalgesia in mice. May directly act on the central nervous system, as it is 6500-fold more potent when administered intracerebroventricularly than intraperitoneal.</text>
</comment>
<dbReference type="PROSITE" id="PS50119">
    <property type="entry name" value="ZF_BBOX"/>
    <property type="match status" value="1"/>
</dbReference>
<dbReference type="PRINTS" id="PR01407">
    <property type="entry name" value="BUTYPHLNCDUF"/>
</dbReference>
<dbReference type="PANTHER" id="PTHR24103">
    <property type="entry name" value="E3 UBIQUITIN-PROTEIN LIGASE TRIM"/>
    <property type="match status" value="1"/>
</dbReference>
<dbReference type="Gene3D" id="2.60.120.920">
    <property type="match status" value="1"/>
</dbReference>
<dbReference type="FunFam" id="2.60.120.920:FF:000004">
    <property type="entry name" value="Butyrophilin subfamily 1 member A1"/>
    <property type="match status" value="1"/>
</dbReference>
<dbReference type="Pfam" id="PF00622">
    <property type="entry name" value="SPRY"/>
    <property type="match status" value="1"/>
</dbReference>
<dbReference type="Gene3D" id="3.30.40.10">
    <property type="entry name" value="Zinc/RING finger domain, C3HC4 (zinc finger)"/>
    <property type="match status" value="1"/>
</dbReference>
<evidence type="ECO:0000313" key="12">
    <source>
        <dbReference type="EMBL" id="CAI5768047.1"/>
    </source>
</evidence>
<dbReference type="EMBL" id="OX395127">
    <property type="protein sequence ID" value="CAI5768047.1"/>
    <property type="molecule type" value="Genomic_DNA"/>
</dbReference>
<dbReference type="AlphaFoldDB" id="A0AA35JXM7"/>
<dbReference type="InterPro" id="IPR013083">
    <property type="entry name" value="Znf_RING/FYVE/PHD"/>
</dbReference>
<dbReference type="InterPro" id="IPR013320">
    <property type="entry name" value="ConA-like_dom_sf"/>
</dbReference>